<dbReference type="Gene3D" id="3.40.190.100">
    <property type="entry name" value="Glycine betaine-binding periplasmic protein, domain 2"/>
    <property type="match status" value="1"/>
</dbReference>
<dbReference type="CDD" id="cd13641">
    <property type="entry name" value="PBP2_HisX_like"/>
    <property type="match status" value="1"/>
</dbReference>
<feature type="domain" description="ABC-type glycine betaine transport system substrate-binding" evidence="2">
    <location>
        <begin position="27"/>
        <end position="299"/>
    </location>
</feature>
<gene>
    <name evidence="3" type="ORF">DCS45_00030</name>
</gene>
<protein>
    <submittedName>
        <fullName evidence="3">Glycine/betaine ABC transporter substrate-binding protein</fullName>
    </submittedName>
</protein>
<dbReference type="InterPro" id="IPR007210">
    <property type="entry name" value="ABC_Gly_betaine_transp_sub-bd"/>
</dbReference>
<dbReference type="Gene3D" id="3.40.190.10">
    <property type="entry name" value="Periplasmic binding protein-like II"/>
    <property type="match status" value="1"/>
</dbReference>
<dbReference type="AlphaFoldDB" id="A0A348W6T7"/>
<dbReference type="GO" id="GO:0043190">
    <property type="term" value="C:ATP-binding cassette (ABC) transporter complex"/>
    <property type="evidence" value="ECO:0007669"/>
    <property type="project" value="InterPro"/>
</dbReference>
<proteinExistence type="predicted"/>
<comment type="caution">
    <text evidence="3">The sequence shown here is derived from an EMBL/GenBank/DDBJ whole genome shotgun (WGS) entry which is preliminary data.</text>
</comment>
<reference evidence="3 4" key="1">
    <citation type="journal article" date="2018" name="Nat. Biotechnol.">
        <title>A standardized bacterial taxonomy based on genome phylogeny substantially revises the tree of life.</title>
        <authorList>
            <person name="Parks D.H."/>
            <person name="Chuvochina M."/>
            <person name="Waite D.W."/>
            <person name="Rinke C."/>
            <person name="Skarshewski A."/>
            <person name="Chaumeil P.A."/>
            <person name="Hugenholtz P."/>
        </authorList>
    </citation>
    <scope>NUCLEOTIDE SEQUENCE [LARGE SCALE GENOMIC DNA]</scope>
    <source>
        <strain evidence="3">UBA9169</strain>
    </source>
</reference>
<evidence type="ECO:0000256" key="1">
    <source>
        <dbReference type="SAM" id="SignalP"/>
    </source>
</evidence>
<dbReference type="EMBL" id="DMVW01000001">
    <property type="protein sequence ID" value="HAR50249.1"/>
    <property type="molecule type" value="Genomic_DNA"/>
</dbReference>
<evidence type="ECO:0000313" key="3">
    <source>
        <dbReference type="EMBL" id="HAR50249.1"/>
    </source>
</evidence>
<evidence type="ECO:0000313" key="4">
    <source>
        <dbReference type="Proteomes" id="UP000264719"/>
    </source>
</evidence>
<dbReference type="SUPFAM" id="SSF53850">
    <property type="entry name" value="Periplasmic binding protein-like II"/>
    <property type="match status" value="1"/>
</dbReference>
<dbReference type="Proteomes" id="UP000264719">
    <property type="component" value="Unassembled WGS sequence"/>
</dbReference>
<dbReference type="GO" id="GO:0022857">
    <property type="term" value="F:transmembrane transporter activity"/>
    <property type="evidence" value="ECO:0007669"/>
    <property type="project" value="InterPro"/>
</dbReference>
<dbReference type="Pfam" id="PF04069">
    <property type="entry name" value="OpuAC"/>
    <property type="match status" value="1"/>
</dbReference>
<evidence type="ECO:0000259" key="2">
    <source>
        <dbReference type="Pfam" id="PF04069"/>
    </source>
</evidence>
<feature type="signal peptide" evidence="1">
    <location>
        <begin position="1"/>
        <end position="23"/>
    </location>
</feature>
<feature type="chain" id="PRO_5016856496" evidence="1">
    <location>
        <begin position="24"/>
        <end position="322"/>
    </location>
</feature>
<name>A0A348W6T7_9RHOB</name>
<keyword evidence="1" id="KW-0732">Signal</keyword>
<dbReference type="RefSeq" id="WP_339856480.1">
    <property type="nucleotide sequence ID" value="NZ_CAXAXR010000041.1"/>
</dbReference>
<sequence>MTKINLATLSVIGFLGSASIAQAECGEVSITEMNWASASVVTTVATFLMEQGYGCAVTVVPSSTVPAVTSVSETGEPDILTELWLSSLPNYAKLEAQGTVRTLTEVLSDGGQEGWWVPQYLAEAHPEVTTIEGILANPDLVGGRFHRSPDGWAAAIVDSSLAKAWDLEGNGIEVFAHGSGETLATSIAAAYADKEPWFGYYWAPTSVLGKFPMVMVDLGEFDADIHACNSKADCANVGKSPYPRARVITAVTPGFAEENPEIVEMLSNLSFTNDQMGAILAWQEENGASSEEAAVWFLSNNSDIWAGWVNDAARENLAALIP</sequence>
<organism evidence="3 4">
    <name type="scientific">Roseovarius nubinhibens</name>
    <dbReference type="NCBI Taxonomy" id="314263"/>
    <lineage>
        <taxon>Bacteria</taxon>
        <taxon>Pseudomonadati</taxon>
        <taxon>Pseudomonadota</taxon>
        <taxon>Alphaproteobacteria</taxon>
        <taxon>Rhodobacterales</taxon>
        <taxon>Roseobacteraceae</taxon>
        <taxon>Roseovarius</taxon>
    </lineage>
</organism>
<accession>A0A348W6T7</accession>